<gene>
    <name evidence="9" type="ORF">GCM10009550_13830</name>
</gene>
<dbReference type="PANTHER" id="PTHR30472">
    <property type="entry name" value="FERRIC ENTEROBACTIN TRANSPORT SYSTEM PERMEASE PROTEIN"/>
    <property type="match status" value="1"/>
</dbReference>
<keyword evidence="3" id="KW-0813">Transport</keyword>
<evidence type="ECO:0000256" key="8">
    <source>
        <dbReference type="SAM" id="Phobius"/>
    </source>
</evidence>
<comment type="subcellular location">
    <subcellularLocation>
        <location evidence="1">Cell membrane</location>
        <topology evidence="1">Multi-pass membrane protein</topology>
    </subcellularLocation>
</comment>
<name>A0ABN1QGW8_9ACTN</name>
<dbReference type="SUPFAM" id="SSF81345">
    <property type="entry name" value="ABC transporter involved in vitamin B12 uptake, BtuC"/>
    <property type="match status" value="1"/>
</dbReference>
<evidence type="ECO:0000256" key="7">
    <source>
        <dbReference type="ARBA" id="ARBA00023136"/>
    </source>
</evidence>
<keyword evidence="7 8" id="KW-0472">Membrane</keyword>
<reference evidence="9 10" key="1">
    <citation type="journal article" date="2019" name="Int. J. Syst. Evol. Microbiol.">
        <title>The Global Catalogue of Microorganisms (GCM) 10K type strain sequencing project: providing services to taxonomists for standard genome sequencing and annotation.</title>
        <authorList>
            <consortium name="The Broad Institute Genomics Platform"/>
            <consortium name="The Broad Institute Genome Sequencing Center for Infectious Disease"/>
            <person name="Wu L."/>
            <person name="Ma J."/>
        </authorList>
    </citation>
    <scope>NUCLEOTIDE SEQUENCE [LARGE SCALE GENOMIC DNA]</scope>
    <source>
        <strain evidence="9 10">JCM 10696</strain>
    </source>
</reference>
<feature type="transmembrane region" description="Helical" evidence="8">
    <location>
        <begin position="107"/>
        <end position="126"/>
    </location>
</feature>
<dbReference type="InterPro" id="IPR037294">
    <property type="entry name" value="ABC_BtuC-like"/>
</dbReference>
<keyword evidence="10" id="KW-1185">Reference proteome</keyword>
<sequence>MTAVAVAGRMWRMWRLRFRTRGPLAGLLLLAALGCVAVYALGTGDFGLTPREVIDTLNGAGPPGAQFVVLELRLPRLLVGCAVGAALGMAGAVFQTLTRNPLGSPDVVGFTVGSASGGILVILVFGGSTLTIATGAVGGGLATALAVYLLAMRGTGAAQGTQLILVGIGMSAMLEALNAYLLSRASVNAAQSASAWLVGSLNARGWEHFVPLTAALLPLGLLLVLLVDDLRIMELGDDTARALGVRVRRARLAVMAVAVGLTAVATATAGPVAFIALTAPPLARFLTRSPGPNVLASALAGALLLTVSDLLAQRVLAPTILPVGVMTGAVGGVYLCFLLFRRSRVTSY</sequence>
<evidence type="ECO:0000256" key="4">
    <source>
        <dbReference type="ARBA" id="ARBA00022475"/>
    </source>
</evidence>
<evidence type="ECO:0000256" key="2">
    <source>
        <dbReference type="ARBA" id="ARBA00007935"/>
    </source>
</evidence>
<organism evidence="9 10">
    <name type="scientific">Actinocorallia libanotica</name>
    <dbReference type="NCBI Taxonomy" id="46162"/>
    <lineage>
        <taxon>Bacteria</taxon>
        <taxon>Bacillati</taxon>
        <taxon>Actinomycetota</taxon>
        <taxon>Actinomycetes</taxon>
        <taxon>Streptosporangiales</taxon>
        <taxon>Thermomonosporaceae</taxon>
        <taxon>Actinocorallia</taxon>
    </lineage>
</organism>
<evidence type="ECO:0000256" key="3">
    <source>
        <dbReference type="ARBA" id="ARBA00022448"/>
    </source>
</evidence>
<evidence type="ECO:0000256" key="5">
    <source>
        <dbReference type="ARBA" id="ARBA00022692"/>
    </source>
</evidence>
<evidence type="ECO:0000256" key="1">
    <source>
        <dbReference type="ARBA" id="ARBA00004651"/>
    </source>
</evidence>
<protein>
    <submittedName>
        <fullName evidence="9">Iron chelate uptake ABC transporter family permease subunit</fullName>
    </submittedName>
</protein>
<dbReference type="Gene3D" id="1.10.3470.10">
    <property type="entry name" value="ABC transporter involved in vitamin B12 uptake, BtuC"/>
    <property type="match status" value="1"/>
</dbReference>
<evidence type="ECO:0000313" key="9">
    <source>
        <dbReference type="EMBL" id="GAA0942559.1"/>
    </source>
</evidence>
<feature type="transmembrane region" description="Helical" evidence="8">
    <location>
        <begin position="163"/>
        <end position="182"/>
    </location>
</feature>
<evidence type="ECO:0000256" key="6">
    <source>
        <dbReference type="ARBA" id="ARBA00022989"/>
    </source>
</evidence>
<dbReference type="CDD" id="cd06550">
    <property type="entry name" value="TM_ABC_iron-siderophores_like"/>
    <property type="match status" value="1"/>
</dbReference>
<feature type="transmembrane region" description="Helical" evidence="8">
    <location>
        <begin position="132"/>
        <end position="151"/>
    </location>
</feature>
<feature type="transmembrane region" description="Helical" evidence="8">
    <location>
        <begin position="209"/>
        <end position="227"/>
    </location>
</feature>
<feature type="transmembrane region" description="Helical" evidence="8">
    <location>
        <begin position="252"/>
        <end position="274"/>
    </location>
</feature>
<feature type="transmembrane region" description="Helical" evidence="8">
    <location>
        <begin position="319"/>
        <end position="340"/>
    </location>
</feature>
<keyword evidence="4" id="KW-1003">Cell membrane</keyword>
<dbReference type="PANTHER" id="PTHR30472:SF24">
    <property type="entry name" value="FERRIC ENTEROBACTIN TRANSPORT SYSTEM PERMEASE PROTEIN FEPG"/>
    <property type="match status" value="1"/>
</dbReference>
<dbReference type="EMBL" id="BAAAHH010000004">
    <property type="protein sequence ID" value="GAA0942559.1"/>
    <property type="molecule type" value="Genomic_DNA"/>
</dbReference>
<accession>A0ABN1QGW8</accession>
<proteinExistence type="inferred from homology"/>
<evidence type="ECO:0000313" key="10">
    <source>
        <dbReference type="Proteomes" id="UP001500665"/>
    </source>
</evidence>
<dbReference type="InterPro" id="IPR000522">
    <property type="entry name" value="ABC_transptr_permease_BtuC"/>
</dbReference>
<dbReference type="Proteomes" id="UP001500665">
    <property type="component" value="Unassembled WGS sequence"/>
</dbReference>
<comment type="similarity">
    <text evidence="2">Belongs to the binding-protein-dependent transport system permease family. FecCD subfamily.</text>
</comment>
<keyword evidence="5 8" id="KW-0812">Transmembrane</keyword>
<keyword evidence="6 8" id="KW-1133">Transmembrane helix</keyword>
<feature type="transmembrane region" description="Helical" evidence="8">
    <location>
        <begin position="77"/>
        <end position="95"/>
    </location>
</feature>
<dbReference type="Pfam" id="PF01032">
    <property type="entry name" value="FecCD"/>
    <property type="match status" value="1"/>
</dbReference>
<dbReference type="RefSeq" id="WP_344237940.1">
    <property type="nucleotide sequence ID" value="NZ_BAAAHH010000004.1"/>
</dbReference>
<comment type="caution">
    <text evidence="9">The sequence shown here is derived from an EMBL/GenBank/DDBJ whole genome shotgun (WGS) entry which is preliminary data.</text>
</comment>